<reference evidence="2" key="2">
    <citation type="submission" date="2019-01" db="EMBL/GenBank/DDBJ databases">
        <title>Genome sequence of Desulfonema ishimotonii strain Tokyo 01.</title>
        <authorList>
            <person name="Fukui M."/>
        </authorList>
    </citation>
    <scope>NUCLEOTIDE SEQUENCE [LARGE SCALE GENOMIC DNA]</scope>
    <source>
        <strain evidence="2">Tokyo 01</strain>
    </source>
</reference>
<reference evidence="2" key="1">
    <citation type="submission" date="2017-11" db="EMBL/GenBank/DDBJ databases">
        <authorList>
            <person name="Watanabe M."/>
            <person name="Kojima H."/>
        </authorList>
    </citation>
    <scope>NUCLEOTIDE SEQUENCE [LARGE SCALE GENOMIC DNA]</scope>
    <source>
        <strain evidence="2">Tokyo 01</strain>
    </source>
</reference>
<dbReference type="Proteomes" id="UP000288096">
    <property type="component" value="Unassembled WGS sequence"/>
</dbReference>
<gene>
    <name evidence="1" type="ORF">DENIS_0204</name>
</gene>
<sequence>MTSPSTEKEGFETLSEEIFNLAITRDDIKQILAKIPDTSAVNPVTLEYEIQLLKIISTGWGISFFMAQHPDKLKVAESFWNAVHQFAQGISKMSATTTGKDIDYFNILRERVDIYVNALNHFSDVEDPAIVIGPTFAKMCGSEEDAHTIATGKKMFTLSLNSVKNCIGSAQKT</sequence>
<evidence type="ECO:0000313" key="1">
    <source>
        <dbReference type="EMBL" id="GBC59268.1"/>
    </source>
</evidence>
<protein>
    <submittedName>
        <fullName evidence="1">Uncharacterized protein</fullName>
    </submittedName>
</protein>
<dbReference type="RefSeq" id="WP_124326792.1">
    <property type="nucleotide sequence ID" value="NZ_BEXT01000001.1"/>
</dbReference>
<keyword evidence="2" id="KW-1185">Reference proteome</keyword>
<comment type="caution">
    <text evidence="1">The sequence shown here is derived from an EMBL/GenBank/DDBJ whole genome shotgun (WGS) entry which is preliminary data.</text>
</comment>
<dbReference type="AlphaFoldDB" id="A0A401FQJ9"/>
<evidence type="ECO:0000313" key="2">
    <source>
        <dbReference type="Proteomes" id="UP000288096"/>
    </source>
</evidence>
<dbReference type="OrthoDB" id="5416968at2"/>
<organism evidence="1 2">
    <name type="scientific">Desulfonema ishimotonii</name>
    <dbReference type="NCBI Taxonomy" id="45657"/>
    <lineage>
        <taxon>Bacteria</taxon>
        <taxon>Pseudomonadati</taxon>
        <taxon>Thermodesulfobacteriota</taxon>
        <taxon>Desulfobacteria</taxon>
        <taxon>Desulfobacterales</taxon>
        <taxon>Desulfococcaceae</taxon>
        <taxon>Desulfonema</taxon>
    </lineage>
</organism>
<dbReference type="EMBL" id="BEXT01000001">
    <property type="protein sequence ID" value="GBC59268.1"/>
    <property type="molecule type" value="Genomic_DNA"/>
</dbReference>
<name>A0A401FQJ9_9BACT</name>
<accession>A0A401FQJ9</accession>
<proteinExistence type="predicted"/>